<evidence type="ECO:0000256" key="7">
    <source>
        <dbReference type="ARBA" id="ARBA00033711"/>
    </source>
</evidence>
<dbReference type="OrthoDB" id="4913at2"/>
<evidence type="ECO:0000256" key="5">
    <source>
        <dbReference type="ARBA" id="ARBA00022801"/>
    </source>
</evidence>
<dbReference type="PANTHER" id="PTHR37311:SF1">
    <property type="entry name" value="2-PHOSPHOSULFOLACTATE PHOSPHATASE-RELATED"/>
    <property type="match status" value="1"/>
</dbReference>
<dbReference type="GO" id="GO:0050545">
    <property type="term" value="F:sulfopyruvate decarboxylase activity"/>
    <property type="evidence" value="ECO:0007669"/>
    <property type="project" value="TreeGrafter"/>
</dbReference>
<keyword evidence="5" id="KW-0378">Hydrolase</keyword>
<comment type="cofactor">
    <cofactor evidence="1">
        <name>Mg(2+)</name>
        <dbReference type="ChEBI" id="CHEBI:18420"/>
    </cofactor>
</comment>
<evidence type="ECO:0000313" key="8">
    <source>
        <dbReference type="EMBL" id="ANB61295.1"/>
    </source>
</evidence>
<keyword evidence="9" id="KW-1185">Reference proteome</keyword>
<dbReference type="EC" id="3.1.3.71" evidence="3"/>
<comment type="similarity">
    <text evidence="2">Belongs to the ComB family.</text>
</comment>
<dbReference type="InterPro" id="IPR005238">
    <property type="entry name" value="ComB-like"/>
</dbReference>
<dbReference type="RefSeq" id="WP_066323420.1">
    <property type="nucleotide sequence ID" value="NZ_CP015438.1"/>
</dbReference>
<evidence type="ECO:0000256" key="4">
    <source>
        <dbReference type="ARBA" id="ARBA00021948"/>
    </source>
</evidence>
<reference evidence="8 9" key="1">
    <citation type="journal article" date="2006" name="Syst. Appl. Microbiol.">
        <title>Anoxybacillus amylolyticus sp. nov., a thermophilic amylase producing bacterium isolated from Mount Rittmann (Antarctica).</title>
        <authorList>
            <person name="Poli A."/>
            <person name="Esposito E."/>
            <person name="Lama L."/>
            <person name="Orlando P."/>
            <person name="Nicolaus G."/>
            <person name="de Appolonia F."/>
            <person name="Gambacorta A."/>
            <person name="Nicolaus B."/>
        </authorList>
    </citation>
    <scope>NUCLEOTIDE SEQUENCE [LARGE SCALE GENOMIC DNA]</scope>
    <source>
        <strain evidence="8 9">DSM 15939</strain>
    </source>
</reference>
<evidence type="ECO:0000256" key="3">
    <source>
        <dbReference type="ARBA" id="ARBA00012953"/>
    </source>
</evidence>
<dbReference type="PANTHER" id="PTHR37311">
    <property type="entry name" value="2-PHOSPHOSULFOLACTATE PHOSPHATASE-RELATED"/>
    <property type="match status" value="1"/>
</dbReference>
<gene>
    <name evidence="8" type="ORF">GFC30_1312</name>
</gene>
<name>A0A160F5Y5_9BACL</name>
<evidence type="ECO:0000256" key="6">
    <source>
        <dbReference type="ARBA" id="ARBA00022842"/>
    </source>
</evidence>
<dbReference type="GO" id="GO:0000287">
    <property type="term" value="F:magnesium ion binding"/>
    <property type="evidence" value="ECO:0007669"/>
    <property type="project" value="InterPro"/>
</dbReference>
<dbReference type="InterPro" id="IPR036702">
    <property type="entry name" value="ComB-like_sf"/>
</dbReference>
<dbReference type="PATRIC" id="fig|294699.3.peg.1329"/>
<organism evidence="8 9">
    <name type="scientific">Anoxybacteroides amylolyticum</name>
    <dbReference type="NCBI Taxonomy" id="294699"/>
    <lineage>
        <taxon>Bacteria</taxon>
        <taxon>Bacillati</taxon>
        <taxon>Bacillota</taxon>
        <taxon>Bacilli</taxon>
        <taxon>Bacillales</taxon>
        <taxon>Anoxybacillaceae</taxon>
        <taxon>Anoxybacteroides</taxon>
    </lineage>
</organism>
<keyword evidence="6" id="KW-0460">Magnesium</keyword>
<dbReference type="Gene3D" id="3.90.1560.10">
    <property type="entry name" value="ComB-like"/>
    <property type="match status" value="1"/>
</dbReference>
<protein>
    <recommendedName>
        <fullName evidence="4">Probable 2-phosphosulfolactate phosphatase</fullName>
        <ecNumber evidence="3">3.1.3.71</ecNumber>
    </recommendedName>
</protein>
<comment type="catalytic activity">
    <reaction evidence="7">
        <text>(2R)-O-phospho-3-sulfolactate + H2O = (2R)-3-sulfolactate + phosphate</text>
        <dbReference type="Rhea" id="RHEA:23416"/>
        <dbReference type="ChEBI" id="CHEBI:15377"/>
        <dbReference type="ChEBI" id="CHEBI:15597"/>
        <dbReference type="ChEBI" id="CHEBI:43474"/>
        <dbReference type="ChEBI" id="CHEBI:58738"/>
        <dbReference type="EC" id="3.1.3.71"/>
    </reaction>
</comment>
<sequence length="262" mass="28415">MANIHVVFRKEEIEETELAKGKVAVVFDVLLATSTITALLSFGATAVIPVRNEAEAHEQVWSLPHGSYELVGEYEGRTIAGFHSPAPLSLQSISQGKTIVLSTTNGTVAIRKAMTASHLYIGSLLNARALARYICHHHPTETIVIICSGSSGRFCLEDFYGAGYLVAELLQNGMAQEQLSDAALAAYLFYEQYATEDGGKKVLSSARVGRWMMAYGLAADLDYINTHGVLTVIPMLQPTERGGEIRDVADQLLKKNSGREIG</sequence>
<evidence type="ECO:0000313" key="9">
    <source>
        <dbReference type="Proteomes" id="UP000076865"/>
    </source>
</evidence>
<dbReference type="Proteomes" id="UP000076865">
    <property type="component" value="Chromosome"/>
</dbReference>
<dbReference type="GO" id="GO:0050532">
    <property type="term" value="F:2-phosphosulfolactate phosphatase activity"/>
    <property type="evidence" value="ECO:0007669"/>
    <property type="project" value="UniProtKB-EC"/>
</dbReference>
<evidence type="ECO:0000256" key="1">
    <source>
        <dbReference type="ARBA" id="ARBA00001946"/>
    </source>
</evidence>
<dbReference type="KEGG" id="aamy:GFC30_1312"/>
<dbReference type="AlphaFoldDB" id="A0A160F5Y5"/>
<dbReference type="SUPFAM" id="SSF142823">
    <property type="entry name" value="ComB-like"/>
    <property type="match status" value="1"/>
</dbReference>
<dbReference type="Pfam" id="PF04029">
    <property type="entry name" value="2-ph_phosp"/>
    <property type="match status" value="1"/>
</dbReference>
<evidence type="ECO:0000256" key="2">
    <source>
        <dbReference type="ARBA" id="ARBA00009997"/>
    </source>
</evidence>
<dbReference type="EMBL" id="CP015438">
    <property type="protein sequence ID" value="ANB61295.1"/>
    <property type="molecule type" value="Genomic_DNA"/>
</dbReference>
<accession>A0A160F5Y5</accession>
<proteinExistence type="inferred from homology"/>